<keyword evidence="1" id="KW-0732">Signal</keyword>
<dbReference type="Pfam" id="PF00188">
    <property type="entry name" value="CAP"/>
    <property type="match status" value="1"/>
</dbReference>
<feature type="chain" id="PRO_5021202738" evidence="1">
    <location>
        <begin position="24"/>
        <end position="230"/>
    </location>
</feature>
<dbReference type="Ensembl" id="ENSHHUT00000076018.1">
    <property type="protein sequence ID" value="ENSHHUP00000073596.1"/>
    <property type="gene ID" value="ENSHHUG00000043177.1"/>
</dbReference>
<feature type="domain" description="SCP" evidence="2">
    <location>
        <begin position="67"/>
        <end position="191"/>
    </location>
</feature>
<dbReference type="Proteomes" id="UP000314982">
    <property type="component" value="Unassembled WGS sequence"/>
</dbReference>
<evidence type="ECO:0000313" key="4">
    <source>
        <dbReference type="Proteomes" id="UP000314982"/>
    </source>
</evidence>
<dbReference type="InterPro" id="IPR014044">
    <property type="entry name" value="CAP_dom"/>
</dbReference>
<evidence type="ECO:0000313" key="3">
    <source>
        <dbReference type="Ensembl" id="ENSHHUP00000073596.1"/>
    </source>
</evidence>
<dbReference type="InterPro" id="IPR035940">
    <property type="entry name" value="CAP_sf"/>
</dbReference>
<dbReference type="SUPFAM" id="SSF55797">
    <property type="entry name" value="PR-1-like"/>
    <property type="match status" value="1"/>
</dbReference>
<dbReference type="PRINTS" id="PR00837">
    <property type="entry name" value="V5TPXLIKE"/>
</dbReference>
<sequence length="230" mass="25757">MNAPHFAIDFLLLCISFGASVLAANSPTVSSTLPATNFTDLGAAFSYGEADSQNIPLTRRKRYISQNDMLAILDYHNKVRGKVFPPASNMEYMVILICVSVLSYRSILQLVKPWHDEVKDYVFPYPQDCNPRCPLKCYGPMCTHYTQMVWATTNKVGCAVHTCHNMNVWGNVWKRATFLVCNYSSKGNWIGEAPYKVGVPCSACPPSYGGSCSNDMCFPALNTNYLQWFK</sequence>
<reference evidence="4" key="1">
    <citation type="submission" date="2018-06" db="EMBL/GenBank/DDBJ databases">
        <title>Genome assembly of Danube salmon.</title>
        <authorList>
            <person name="Macqueen D.J."/>
            <person name="Gundappa M.K."/>
        </authorList>
    </citation>
    <scope>NUCLEOTIDE SEQUENCE [LARGE SCALE GENOMIC DNA]</scope>
</reference>
<dbReference type="AlphaFoldDB" id="A0A4W5Q8R0"/>
<reference evidence="3" key="2">
    <citation type="submission" date="2025-08" db="UniProtKB">
        <authorList>
            <consortium name="Ensembl"/>
        </authorList>
    </citation>
    <scope>IDENTIFICATION</scope>
</reference>
<name>A0A4W5Q8R0_9TELE</name>
<dbReference type="PANTHER" id="PTHR10334">
    <property type="entry name" value="CYSTEINE-RICH SECRETORY PROTEIN-RELATED"/>
    <property type="match status" value="1"/>
</dbReference>
<evidence type="ECO:0000259" key="2">
    <source>
        <dbReference type="SMART" id="SM00198"/>
    </source>
</evidence>
<feature type="signal peptide" evidence="1">
    <location>
        <begin position="1"/>
        <end position="23"/>
    </location>
</feature>
<dbReference type="SMART" id="SM00198">
    <property type="entry name" value="SCP"/>
    <property type="match status" value="1"/>
</dbReference>
<evidence type="ECO:0000256" key="1">
    <source>
        <dbReference type="SAM" id="SignalP"/>
    </source>
</evidence>
<reference evidence="3" key="3">
    <citation type="submission" date="2025-09" db="UniProtKB">
        <authorList>
            <consortium name="Ensembl"/>
        </authorList>
    </citation>
    <scope>IDENTIFICATION</scope>
</reference>
<organism evidence="3 4">
    <name type="scientific">Hucho hucho</name>
    <name type="common">huchen</name>
    <dbReference type="NCBI Taxonomy" id="62062"/>
    <lineage>
        <taxon>Eukaryota</taxon>
        <taxon>Metazoa</taxon>
        <taxon>Chordata</taxon>
        <taxon>Craniata</taxon>
        <taxon>Vertebrata</taxon>
        <taxon>Euteleostomi</taxon>
        <taxon>Actinopterygii</taxon>
        <taxon>Neopterygii</taxon>
        <taxon>Teleostei</taxon>
        <taxon>Protacanthopterygii</taxon>
        <taxon>Salmoniformes</taxon>
        <taxon>Salmonidae</taxon>
        <taxon>Salmoninae</taxon>
        <taxon>Hucho</taxon>
    </lineage>
</organism>
<keyword evidence="4" id="KW-1185">Reference proteome</keyword>
<dbReference type="Gene3D" id="3.40.33.10">
    <property type="entry name" value="CAP"/>
    <property type="match status" value="1"/>
</dbReference>
<proteinExistence type="predicted"/>
<dbReference type="GeneTree" id="ENSGT00940000158635"/>
<protein>
    <submittedName>
        <fullName evidence="3">Peptidase inhibitor 15</fullName>
    </submittedName>
</protein>
<accession>A0A4W5Q8R0</accession>
<dbReference type="InterPro" id="IPR001283">
    <property type="entry name" value="CRISP-related"/>
</dbReference>